<accession>A0ACB9BXN1</accession>
<evidence type="ECO:0000313" key="2">
    <source>
        <dbReference type="Proteomes" id="UP001056120"/>
    </source>
</evidence>
<gene>
    <name evidence="1" type="ORF">L1987_66561</name>
</gene>
<dbReference type="Proteomes" id="UP001056120">
    <property type="component" value="Linkage Group LG22"/>
</dbReference>
<keyword evidence="2" id="KW-1185">Reference proteome</keyword>
<proteinExistence type="predicted"/>
<name>A0ACB9BXN1_9ASTR</name>
<reference evidence="2" key="1">
    <citation type="journal article" date="2022" name="Mol. Ecol. Resour.">
        <title>The genomes of chicory, endive, great burdock and yacon provide insights into Asteraceae palaeo-polyploidization history and plant inulin production.</title>
        <authorList>
            <person name="Fan W."/>
            <person name="Wang S."/>
            <person name="Wang H."/>
            <person name="Wang A."/>
            <person name="Jiang F."/>
            <person name="Liu H."/>
            <person name="Zhao H."/>
            <person name="Xu D."/>
            <person name="Zhang Y."/>
        </authorList>
    </citation>
    <scope>NUCLEOTIDE SEQUENCE [LARGE SCALE GENOMIC DNA]</scope>
    <source>
        <strain evidence="2">cv. Yunnan</strain>
    </source>
</reference>
<reference evidence="1 2" key="2">
    <citation type="journal article" date="2022" name="Mol. Ecol. Resour.">
        <title>The genomes of chicory, endive, great burdock and yacon provide insights into Asteraceae paleo-polyploidization history and plant inulin production.</title>
        <authorList>
            <person name="Fan W."/>
            <person name="Wang S."/>
            <person name="Wang H."/>
            <person name="Wang A."/>
            <person name="Jiang F."/>
            <person name="Liu H."/>
            <person name="Zhao H."/>
            <person name="Xu D."/>
            <person name="Zhang Y."/>
        </authorList>
    </citation>
    <scope>NUCLEOTIDE SEQUENCE [LARGE SCALE GENOMIC DNA]</scope>
    <source>
        <strain evidence="2">cv. Yunnan</strain>
        <tissue evidence="1">Leaves</tissue>
    </source>
</reference>
<evidence type="ECO:0000313" key="1">
    <source>
        <dbReference type="EMBL" id="KAI3726757.1"/>
    </source>
</evidence>
<protein>
    <submittedName>
        <fullName evidence="1">Uncharacterized protein</fullName>
    </submittedName>
</protein>
<organism evidence="1 2">
    <name type="scientific">Smallanthus sonchifolius</name>
    <dbReference type="NCBI Taxonomy" id="185202"/>
    <lineage>
        <taxon>Eukaryota</taxon>
        <taxon>Viridiplantae</taxon>
        <taxon>Streptophyta</taxon>
        <taxon>Embryophyta</taxon>
        <taxon>Tracheophyta</taxon>
        <taxon>Spermatophyta</taxon>
        <taxon>Magnoliopsida</taxon>
        <taxon>eudicotyledons</taxon>
        <taxon>Gunneridae</taxon>
        <taxon>Pentapetalae</taxon>
        <taxon>asterids</taxon>
        <taxon>campanulids</taxon>
        <taxon>Asterales</taxon>
        <taxon>Asteraceae</taxon>
        <taxon>Asteroideae</taxon>
        <taxon>Heliantheae alliance</taxon>
        <taxon>Millerieae</taxon>
        <taxon>Smallanthus</taxon>
    </lineage>
</organism>
<comment type="caution">
    <text evidence="1">The sequence shown here is derived from an EMBL/GenBank/DDBJ whole genome shotgun (WGS) entry which is preliminary data.</text>
</comment>
<dbReference type="EMBL" id="CM042039">
    <property type="protein sequence ID" value="KAI3726757.1"/>
    <property type="molecule type" value="Genomic_DNA"/>
</dbReference>
<sequence length="76" mass="8630">MRWFVRPADLRANGEEEENGFEGLAKTNSMRIWIIISAETLTISSGLRNWTNDVLTVVTDYAMVLGSELCITLYFV</sequence>